<dbReference type="InterPro" id="IPR052178">
    <property type="entry name" value="Sec_Metab_Biosynth_SDR"/>
</dbReference>
<evidence type="ECO:0000313" key="5">
    <source>
        <dbReference type="EMBL" id="QCI13110.1"/>
    </source>
</evidence>
<dbReference type="PRINTS" id="PR00080">
    <property type="entry name" value="SDRFAMILY"/>
</dbReference>
<name>A0A4D6XEE1_PSEPU</name>
<dbReference type="FunFam" id="3.40.50.720:FF:000084">
    <property type="entry name" value="Short-chain dehydrogenase reductase"/>
    <property type="match status" value="1"/>
</dbReference>
<keyword evidence="2" id="KW-0521">NADP</keyword>
<accession>A0A4D6XEE1</accession>
<dbReference type="GO" id="GO:0016491">
    <property type="term" value="F:oxidoreductase activity"/>
    <property type="evidence" value="ECO:0007669"/>
    <property type="project" value="UniProtKB-KW"/>
</dbReference>
<dbReference type="SUPFAM" id="SSF51735">
    <property type="entry name" value="NAD(P)-binding Rossmann-fold domains"/>
    <property type="match status" value="1"/>
</dbReference>
<organism evidence="5 6">
    <name type="scientific">Pseudomonas putida</name>
    <name type="common">Arthrobacter siderocapsulatus</name>
    <dbReference type="NCBI Taxonomy" id="303"/>
    <lineage>
        <taxon>Bacteria</taxon>
        <taxon>Pseudomonadati</taxon>
        <taxon>Pseudomonadota</taxon>
        <taxon>Gammaproteobacteria</taxon>
        <taxon>Pseudomonadales</taxon>
        <taxon>Pseudomonadaceae</taxon>
        <taxon>Pseudomonas</taxon>
    </lineage>
</organism>
<dbReference type="Proteomes" id="UP000298551">
    <property type="component" value="Chromosome"/>
</dbReference>
<keyword evidence="3" id="KW-0560">Oxidoreductase</keyword>
<dbReference type="InterPro" id="IPR002347">
    <property type="entry name" value="SDR_fam"/>
</dbReference>
<dbReference type="PRINTS" id="PR00081">
    <property type="entry name" value="GDHRDH"/>
</dbReference>
<dbReference type="Gene3D" id="3.40.50.720">
    <property type="entry name" value="NAD(P)-binding Rossmann-like Domain"/>
    <property type="match status" value="1"/>
</dbReference>
<evidence type="ECO:0000256" key="1">
    <source>
        <dbReference type="ARBA" id="ARBA00006484"/>
    </source>
</evidence>
<sequence>MTIPSDLFSIKGKAALITGGTKGIGLMLARGLVAAGVRTAIASRSSDDCRRAEAELSRIGTCIAIPADIATAAGRTLVRETLESRFGALDILVNNAGVISEAPLEECTEESWDRTFDVNVKAGFFLVQALLPLLLKQGSAESPARIINTGSIGGLSLSSRENYAYMASKAAVHHLTKALAVQLSKRHVTVNCIAPGPFPSEMAASAPAEILAALSRQVPRGRMGTAEDIVGTVIYLASRAGAYVNAAIIPLDGGMTGALTFDRV</sequence>
<dbReference type="PANTHER" id="PTHR43618">
    <property type="entry name" value="7-ALPHA-HYDROXYSTEROID DEHYDROGENASE"/>
    <property type="match status" value="1"/>
</dbReference>
<dbReference type="EMBL" id="CP039371">
    <property type="protein sequence ID" value="QCI13110.1"/>
    <property type="molecule type" value="Genomic_DNA"/>
</dbReference>
<evidence type="ECO:0000256" key="3">
    <source>
        <dbReference type="ARBA" id="ARBA00023002"/>
    </source>
</evidence>
<dbReference type="SMART" id="SM00822">
    <property type="entry name" value="PKS_KR"/>
    <property type="match status" value="1"/>
</dbReference>
<proteinExistence type="inferred from homology"/>
<dbReference type="Pfam" id="PF13561">
    <property type="entry name" value="adh_short_C2"/>
    <property type="match status" value="1"/>
</dbReference>
<dbReference type="AlphaFoldDB" id="A0A4D6XEE1"/>
<evidence type="ECO:0000256" key="2">
    <source>
        <dbReference type="ARBA" id="ARBA00022857"/>
    </source>
</evidence>
<dbReference type="OrthoDB" id="286404at2"/>
<reference evidence="6" key="1">
    <citation type="submission" date="2019-04" db="EMBL/GenBank/DDBJ databases">
        <title>Genome sequence of Pseudomonas putida 1290, an auxin catabolizing strain.</title>
        <authorList>
            <person name="Laird T.S."/>
            <person name="Leveau J.H.J."/>
        </authorList>
    </citation>
    <scope>NUCLEOTIDE SEQUENCE [LARGE SCALE GENOMIC DNA]</scope>
    <source>
        <strain evidence="6">1290</strain>
    </source>
</reference>
<dbReference type="PANTHER" id="PTHR43618:SF8">
    <property type="entry name" value="7ALPHA-HYDROXYSTEROID DEHYDROGENASE"/>
    <property type="match status" value="1"/>
</dbReference>
<dbReference type="InterPro" id="IPR057326">
    <property type="entry name" value="KR_dom"/>
</dbReference>
<dbReference type="RefSeq" id="WP_136915258.1">
    <property type="nucleotide sequence ID" value="NZ_CP039371.1"/>
</dbReference>
<evidence type="ECO:0000259" key="4">
    <source>
        <dbReference type="SMART" id="SM00822"/>
    </source>
</evidence>
<feature type="domain" description="Ketoreductase" evidence="4">
    <location>
        <begin position="13"/>
        <end position="202"/>
    </location>
</feature>
<dbReference type="InterPro" id="IPR036291">
    <property type="entry name" value="NAD(P)-bd_dom_sf"/>
</dbReference>
<gene>
    <name evidence="5" type="ORF">E6B08_17795</name>
</gene>
<evidence type="ECO:0000313" key="6">
    <source>
        <dbReference type="Proteomes" id="UP000298551"/>
    </source>
</evidence>
<comment type="similarity">
    <text evidence="1">Belongs to the short-chain dehydrogenases/reductases (SDR) family.</text>
</comment>
<protein>
    <submittedName>
        <fullName evidence="5">SDR family oxidoreductase</fullName>
    </submittedName>
</protein>